<accession>A0A6J5L7B0</accession>
<proteinExistence type="predicted"/>
<dbReference type="EMBL" id="LR796237">
    <property type="protein sequence ID" value="CAB4130281.1"/>
    <property type="molecule type" value="Genomic_DNA"/>
</dbReference>
<dbReference type="PANTHER" id="PTHR43798:SF33">
    <property type="entry name" value="HYDROLASE, PUTATIVE (AFU_ORTHOLOGUE AFUA_2G14860)-RELATED"/>
    <property type="match status" value="1"/>
</dbReference>
<organism evidence="2">
    <name type="scientific">uncultured Caudovirales phage</name>
    <dbReference type="NCBI Taxonomy" id="2100421"/>
    <lineage>
        <taxon>Viruses</taxon>
        <taxon>Duplodnaviria</taxon>
        <taxon>Heunggongvirae</taxon>
        <taxon>Uroviricota</taxon>
        <taxon>Caudoviricetes</taxon>
        <taxon>Peduoviridae</taxon>
        <taxon>Maltschvirus</taxon>
        <taxon>Maltschvirus maltsch</taxon>
    </lineage>
</organism>
<dbReference type="InterPro" id="IPR000073">
    <property type="entry name" value="AB_hydrolase_1"/>
</dbReference>
<dbReference type="GO" id="GO:0016746">
    <property type="term" value="F:acyltransferase activity"/>
    <property type="evidence" value="ECO:0007669"/>
    <property type="project" value="UniProtKB-KW"/>
</dbReference>
<dbReference type="GO" id="GO:0016020">
    <property type="term" value="C:membrane"/>
    <property type="evidence" value="ECO:0007669"/>
    <property type="project" value="TreeGrafter"/>
</dbReference>
<reference evidence="2" key="1">
    <citation type="submission" date="2020-04" db="EMBL/GenBank/DDBJ databases">
        <authorList>
            <person name="Chiriac C."/>
            <person name="Salcher M."/>
            <person name="Ghai R."/>
            <person name="Kavagutti S V."/>
        </authorList>
    </citation>
    <scope>NUCLEOTIDE SEQUENCE</scope>
</reference>
<dbReference type="SUPFAM" id="SSF53474">
    <property type="entry name" value="alpha/beta-Hydrolases"/>
    <property type="match status" value="1"/>
</dbReference>
<dbReference type="InterPro" id="IPR029058">
    <property type="entry name" value="AB_hydrolase_fold"/>
</dbReference>
<dbReference type="PANTHER" id="PTHR43798">
    <property type="entry name" value="MONOACYLGLYCEROL LIPASE"/>
    <property type="match status" value="1"/>
</dbReference>
<name>A0A6J5L7B0_9CAUD</name>
<dbReference type="GO" id="GO:0016787">
    <property type="term" value="F:hydrolase activity"/>
    <property type="evidence" value="ECO:0007669"/>
    <property type="project" value="UniProtKB-KW"/>
</dbReference>
<keyword evidence="2" id="KW-0378">Hydrolase</keyword>
<evidence type="ECO:0000313" key="2">
    <source>
        <dbReference type="EMBL" id="CAB4130281.1"/>
    </source>
</evidence>
<dbReference type="Gene3D" id="3.40.50.1820">
    <property type="entry name" value="alpha/beta hydrolase"/>
    <property type="match status" value="1"/>
</dbReference>
<keyword evidence="2" id="KW-0808">Transferase</keyword>
<dbReference type="InterPro" id="IPR050266">
    <property type="entry name" value="AB_hydrolase_sf"/>
</dbReference>
<dbReference type="Pfam" id="PF00561">
    <property type="entry name" value="Abhydrolase_1"/>
    <property type="match status" value="1"/>
</dbReference>
<feature type="domain" description="AB hydrolase-1" evidence="1">
    <location>
        <begin position="24"/>
        <end position="292"/>
    </location>
</feature>
<gene>
    <name evidence="2" type="ORF">UFOVP116_360</name>
</gene>
<keyword evidence="2" id="KW-0012">Acyltransferase</keyword>
<protein>
    <submittedName>
        <fullName evidence="2">MhpC Predicted hydrolases or acyltransferases (Alpha/beta hydrolase superfamily)</fullName>
    </submittedName>
</protein>
<evidence type="ECO:0000259" key="1">
    <source>
        <dbReference type="Pfam" id="PF00561"/>
    </source>
</evidence>
<sequence>MLELVKMRDGQYLHVDVFGSGEKVVVLLHGIGGNSTMWTPYCLPHLKDYKFIIPNLRGFGKSGGMTFTTPRNVLSDYALDLAELIDYYSPDDKVILASLSMGAYASMQYFKFVGAERVEKYLNIDQGPKAMNSKEWKFGIGGDDNEELFGGFKELMNQCSNEVGKPFYGLDSTLQADFIDNVHRFFALAFHQNFEQKILHHLMTNENMVVRYVAKRVSQANNWQSYYHCLRSYVECDYDFRKIMSEIDIPITVFIGKFSTMYPKGGQQHIADNAKNAVVKEFNAGHALMYTSPIKFAVAFSQFLNS</sequence>